<dbReference type="InterPro" id="IPR037185">
    <property type="entry name" value="EmrE-like"/>
</dbReference>
<comment type="caution">
    <text evidence="13">The sequence shown here is derived from an EMBL/GenBank/DDBJ whole genome shotgun (WGS) entry which is preliminary data.</text>
</comment>
<feature type="transmembrane region" description="Helical" evidence="11">
    <location>
        <begin position="38"/>
        <end position="62"/>
    </location>
</feature>
<accession>A0A7Z0QR62</accession>
<dbReference type="SUPFAM" id="SSF103481">
    <property type="entry name" value="Multidrug resistance efflux transporter EmrE"/>
    <property type="match status" value="1"/>
</dbReference>
<dbReference type="GO" id="GO:0005886">
    <property type="term" value="C:plasma membrane"/>
    <property type="evidence" value="ECO:0007669"/>
    <property type="project" value="UniProtKB-SubCell"/>
</dbReference>
<gene>
    <name evidence="13" type="ORF">H0E82_05755</name>
</gene>
<feature type="transmembrane region" description="Helical" evidence="11">
    <location>
        <begin position="69"/>
        <end position="88"/>
    </location>
</feature>
<dbReference type="GO" id="GO:0009245">
    <property type="term" value="P:lipid A biosynthetic process"/>
    <property type="evidence" value="ECO:0007669"/>
    <property type="project" value="UniProtKB-KW"/>
</dbReference>
<keyword evidence="9" id="KW-0443">Lipid metabolism</keyword>
<dbReference type="InterPro" id="IPR000390">
    <property type="entry name" value="Small_drug/metabolite_transptr"/>
</dbReference>
<sequence>MTPATIAMILVTLTMLACGQVLFKLASATIAFSRPETFLSWTLFLALAIYGLATVLWLAVLARVPLSQAFPFYGLSFLLVPIFAWIFLGESIPLRVWVGGGVIAVGIVIASWER</sequence>
<evidence type="ECO:0000256" key="3">
    <source>
        <dbReference type="ARBA" id="ARBA00022516"/>
    </source>
</evidence>
<evidence type="ECO:0000256" key="4">
    <source>
        <dbReference type="ARBA" id="ARBA00022519"/>
    </source>
</evidence>
<name>A0A7Z0QR62_9GAMM</name>
<keyword evidence="3" id="KW-0444">Lipid biosynthesis</keyword>
<keyword evidence="6 11" id="KW-0812">Transmembrane</keyword>
<evidence type="ECO:0000259" key="12">
    <source>
        <dbReference type="Pfam" id="PF00892"/>
    </source>
</evidence>
<feature type="domain" description="EamA" evidence="12">
    <location>
        <begin position="10"/>
        <end position="111"/>
    </location>
</feature>
<evidence type="ECO:0000256" key="10">
    <source>
        <dbReference type="ARBA" id="ARBA00023136"/>
    </source>
</evidence>
<comment type="subcellular location">
    <subcellularLocation>
        <location evidence="1">Cell membrane</location>
        <topology evidence="1">Multi-pass membrane protein</topology>
    </subcellularLocation>
</comment>
<evidence type="ECO:0000313" key="13">
    <source>
        <dbReference type="EMBL" id="NYZ62265.1"/>
    </source>
</evidence>
<evidence type="ECO:0000256" key="11">
    <source>
        <dbReference type="SAM" id="Phobius"/>
    </source>
</evidence>
<dbReference type="Pfam" id="PF00892">
    <property type="entry name" value="EamA"/>
    <property type="match status" value="1"/>
</dbReference>
<evidence type="ECO:0000256" key="5">
    <source>
        <dbReference type="ARBA" id="ARBA00022556"/>
    </source>
</evidence>
<evidence type="ECO:0000256" key="6">
    <source>
        <dbReference type="ARBA" id="ARBA00022692"/>
    </source>
</evidence>
<protein>
    <submittedName>
        <fullName evidence="13">EamA family transporter</fullName>
    </submittedName>
</protein>
<dbReference type="GO" id="GO:0022857">
    <property type="term" value="F:transmembrane transporter activity"/>
    <property type="evidence" value="ECO:0007669"/>
    <property type="project" value="InterPro"/>
</dbReference>
<feature type="transmembrane region" description="Helical" evidence="11">
    <location>
        <begin position="94"/>
        <end position="112"/>
    </location>
</feature>
<dbReference type="Proteomes" id="UP000589896">
    <property type="component" value="Unassembled WGS sequence"/>
</dbReference>
<evidence type="ECO:0000256" key="2">
    <source>
        <dbReference type="ARBA" id="ARBA00022475"/>
    </source>
</evidence>
<evidence type="ECO:0000256" key="7">
    <source>
        <dbReference type="ARBA" id="ARBA00022985"/>
    </source>
</evidence>
<dbReference type="InterPro" id="IPR000620">
    <property type="entry name" value="EamA_dom"/>
</dbReference>
<evidence type="ECO:0000256" key="9">
    <source>
        <dbReference type="ARBA" id="ARBA00023098"/>
    </source>
</evidence>
<evidence type="ECO:0000256" key="8">
    <source>
        <dbReference type="ARBA" id="ARBA00022989"/>
    </source>
</evidence>
<evidence type="ECO:0000256" key="1">
    <source>
        <dbReference type="ARBA" id="ARBA00004651"/>
    </source>
</evidence>
<keyword evidence="5" id="KW-0441">Lipid A biosynthesis</keyword>
<keyword evidence="7" id="KW-0448">Lipopolysaccharide biosynthesis</keyword>
<dbReference type="AlphaFoldDB" id="A0A7Z0QR62"/>
<dbReference type="RefSeq" id="WP_180544492.1">
    <property type="nucleotide sequence ID" value="NZ_JACCJZ010000013.1"/>
</dbReference>
<organism evidence="13 14">
    <name type="scientific">Luteimonas deserti</name>
    <dbReference type="NCBI Taxonomy" id="2752306"/>
    <lineage>
        <taxon>Bacteria</taxon>
        <taxon>Pseudomonadati</taxon>
        <taxon>Pseudomonadota</taxon>
        <taxon>Gammaproteobacteria</taxon>
        <taxon>Lysobacterales</taxon>
        <taxon>Lysobacteraceae</taxon>
        <taxon>Luteimonas</taxon>
    </lineage>
</organism>
<keyword evidence="14" id="KW-1185">Reference proteome</keyword>
<dbReference type="EMBL" id="JACCJZ010000013">
    <property type="protein sequence ID" value="NYZ62265.1"/>
    <property type="molecule type" value="Genomic_DNA"/>
</dbReference>
<dbReference type="GO" id="GO:0009103">
    <property type="term" value="P:lipopolysaccharide biosynthetic process"/>
    <property type="evidence" value="ECO:0007669"/>
    <property type="project" value="UniProtKB-KW"/>
</dbReference>
<evidence type="ECO:0000313" key="14">
    <source>
        <dbReference type="Proteomes" id="UP000589896"/>
    </source>
</evidence>
<dbReference type="PANTHER" id="PTHR30561">
    <property type="entry name" value="SMR FAMILY PROTON-DEPENDENT DRUG EFFLUX TRANSPORTER SUGE"/>
    <property type="match status" value="1"/>
</dbReference>
<proteinExistence type="predicted"/>
<dbReference type="PANTHER" id="PTHR30561:SF9">
    <property type="entry name" value="4-AMINO-4-DEOXY-L-ARABINOSE-PHOSPHOUNDECAPRENOL FLIPPASE SUBUNIT ARNF-RELATED"/>
    <property type="match status" value="1"/>
</dbReference>
<dbReference type="Gene3D" id="1.10.3730.20">
    <property type="match status" value="1"/>
</dbReference>
<keyword evidence="2" id="KW-1003">Cell membrane</keyword>
<reference evidence="13 14" key="1">
    <citation type="submission" date="2020-07" db="EMBL/GenBank/DDBJ databases">
        <title>isolation of Luteimonas sp. SJ-16.</title>
        <authorList>
            <person name="Huang X.-X."/>
            <person name="Xu L."/>
            <person name="Sun J.-Q."/>
        </authorList>
    </citation>
    <scope>NUCLEOTIDE SEQUENCE [LARGE SCALE GENOMIC DNA]</scope>
    <source>
        <strain evidence="13 14">SJ-16</strain>
    </source>
</reference>
<keyword evidence="4" id="KW-0997">Cell inner membrane</keyword>
<keyword evidence="10 11" id="KW-0472">Membrane</keyword>
<keyword evidence="8 11" id="KW-1133">Transmembrane helix</keyword>